<dbReference type="Proteomes" id="UP000293360">
    <property type="component" value="Unassembled WGS sequence"/>
</dbReference>
<comment type="caution">
    <text evidence="1">The sequence shown here is derived from an EMBL/GenBank/DDBJ whole genome shotgun (WGS) entry which is preliminary data.</text>
</comment>
<organism evidence="1 2">
    <name type="scientific">Monosporascus ibericus</name>
    <dbReference type="NCBI Taxonomy" id="155417"/>
    <lineage>
        <taxon>Eukaryota</taxon>
        <taxon>Fungi</taxon>
        <taxon>Dikarya</taxon>
        <taxon>Ascomycota</taxon>
        <taxon>Pezizomycotina</taxon>
        <taxon>Sordariomycetes</taxon>
        <taxon>Xylariomycetidae</taxon>
        <taxon>Xylariales</taxon>
        <taxon>Xylariales incertae sedis</taxon>
        <taxon>Monosporascus</taxon>
    </lineage>
</organism>
<protein>
    <submittedName>
        <fullName evidence="1">Uncharacterized protein</fullName>
    </submittedName>
</protein>
<accession>A0A4V1X913</accession>
<evidence type="ECO:0000313" key="1">
    <source>
        <dbReference type="EMBL" id="RYO84962.1"/>
    </source>
</evidence>
<evidence type="ECO:0000313" key="2">
    <source>
        <dbReference type="Proteomes" id="UP000293360"/>
    </source>
</evidence>
<proteinExistence type="predicted"/>
<dbReference type="AlphaFoldDB" id="A0A4V1X913"/>
<reference evidence="1 2" key="1">
    <citation type="submission" date="2018-06" db="EMBL/GenBank/DDBJ databases">
        <title>Complete Genomes of Monosporascus.</title>
        <authorList>
            <person name="Robinson A.J."/>
            <person name="Natvig D.O."/>
        </authorList>
    </citation>
    <scope>NUCLEOTIDE SEQUENCE [LARGE SCALE GENOMIC DNA]</scope>
    <source>
        <strain evidence="1 2">CBS 110550</strain>
    </source>
</reference>
<gene>
    <name evidence="1" type="ORF">DL764_009249</name>
</gene>
<keyword evidence="2" id="KW-1185">Reference proteome</keyword>
<dbReference type="OrthoDB" id="3938867at2759"/>
<dbReference type="EMBL" id="QJNU01000832">
    <property type="protein sequence ID" value="RYO84962.1"/>
    <property type="molecule type" value="Genomic_DNA"/>
</dbReference>
<name>A0A4V1X913_9PEZI</name>
<sequence length="224" mass="25267">MGTRHLILVYYKGQYRIAQYGQWDGYPEGQGATVLRFVSDPENLSKVRSVLDAEGMLYEPTSDQLDAWYAEMQRASQDHYARPPPTDGRELEEWCNVLHPGQDVCPSVSRDTGADILRLVADATAEKPVPIVRKIEFLANTYFCEWAYVVDLDEHVLEVYGSLEYLGAWSLPVLGDGSRFRRVESLKDAESLPSLVGRFPFDNLPSKEEFVSSLTPAEVGEELD</sequence>